<evidence type="ECO:0000313" key="5">
    <source>
        <dbReference type="Proteomes" id="UP000317178"/>
    </source>
</evidence>
<dbReference type="SUPFAM" id="SSF103481">
    <property type="entry name" value="Multidrug resistance efflux transporter EmrE"/>
    <property type="match status" value="2"/>
</dbReference>
<proteinExistence type="predicted"/>
<feature type="transmembrane region" description="Helical" evidence="2">
    <location>
        <begin position="145"/>
        <end position="163"/>
    </location>
</feature>
<protein>
    <submittedName>
        <fullName evidence="4">EamA-like transporter family protein</fullName>
    </submittedName>
</protein>
<dbReference type="EMBL" id="CP036281">
    <property type="protein sequence ID" value="QDU79577.1"/>
    <property type="molecule type" value="Genomic_DNA"/>
</dbReference>
<dbReference type="Proteomes" id="UP000317178">
    <property type="component" value="Chromosome"/>
</dbReference>
<dbReference type="InterPro" id="IPR037185">
    <property type="entry name" value="EmrE-like"/>
</dbReference>
<feature type="transmembrane region" description="Helical" evidence="2">
    <location>
        <begin position="292"/>
        <end position="308"/>
    </location>
</feature>
<dbReference type="Pfam" id="PF00892">
    <property type="entry name" value="EamA"/>
    <property type="match status" value="2"/>
</dbReference>
<evidence type="ECO:0000313" key="4">
    <source>
        <dbReference type="EMBL" id="QDU79577.1"/>
    </source>
</evidence>
<feature type="compositionally biased region" description="Polar residues" evidence="1">
    <location>
        <begin position="1"/>
        <end position="15"/>
    </location>
</feature>
<dbReference type="PANTHER" id="PTHR22911:SF79">
    <property type="entry name" value="MOBA-LIKE NTP TRANSFERASE DOMAIN-CONTAINING PROTEIN"/>
    <property type="match status" value="1"/>
</dbReference>
<feature type="domain" description="EamA" evidence="3">
    <location>
        <begin position="30"/>
        <end position="161"/>
    </location>
</feature>
<sequence>MPSPMNSSSAKQPASTGPLKTPLSTEPRWIGISFILLTSLMWSTSGAFVKSPAFADMPTDERGLFLACFRAMFAGLFLLPFALRGRFTWERPMLWMVLSFAVMNITFITAMSYTTAAAAIFLQCTSAIWAPLMSLVFLKEPFSRAHRIGLIPIAFGIVLFVFWDMRPEHLIGNLLALISGVAYAGVVVTLRQLRNHNPYYLACMNNLISGLVVLPWLLSINFFTGATAPDAIHWYLAIAMGILQLGLPYVLFGFGLKRVTAGEASLLVLIEPILNPLFVWLLWSIPVMARDVWGGSFILAGLLLRYCLEYRAMRALLPK</sequence>
<dbReference type="GO" id="GO:0016020">
    <property type="term" value="C:membrane"/>
    <property type="evidence" value="ECO:0007669"/>
    <property type="project" value="InterPro"/>
</dbReference>
<dbReference type="OrthoDB" id="9814731at2"/>
<name>A0A518CK39_9PLAN</name>
<dbReference type="AlphaFoldDB" id="A0A518CK39"/>
<evidence type="ECO:0000256" key="1">
    <source>
        <dbReference type="SAM" id="MobiDB-lite"/>
    </source>
</evidence>
<feature type="transmembrane region" description="Helical" evidence="2">
    <location>
        <begin position="120"/>
        <end position="138"/>
    </location>
</feature>
<keyword evidence="5" id="KW-1185">Reference proteome</keyword>
<feature type="transmembrane region" description="Helical" evidence="2">
    <location>
        <begin position="64"/>
        <end position="83"/>
    </location>
</feature>
<feature type="transmembrane region" description="Helical" evidence="2">
    <location>
        <begin position="266"/>
        <end position="286"/>
    </location>
</feature>
<gene>
    <name evidence="4" type="ORF">Pla110_12880</name>
</gene>
<reference evidence="4 5" key="1">
    <citation type="submission" date="2019-02" db="EMBL/GenBank/DDBJ databases">
        <title>Deep-cultivation of Planctomycetes and their phenomic and genomic characterization uncovers novel biology.</title>
        <authorList>
            <person name="Wiegand S."/>
            <person name="Jogler M."/>
            <person name="Boedeker C."/>
            <person name="Pinto D."/>
            <person name="Vollmers J."/>
            <person name="Rivas-Marin E."/>
            <person name="Kohn T."/>
            <person name="Peeters S.H."/>
            <person name="Heuer A."/>
            <person name="Rast P."/>
            <person name="Oberbeckmann S."/>
            <person name="Bunk B."/>
            <person name="Jeske O."/>
            <person name="Meyerdierks A."/>
            <person name="Storesund J.E."/>
            <person name="Kallscheuer N."/>
            <person name="Luecker S."/>
            <person name="Lage O.M."/>
            <person name="Pohl T."/>
            <person name="Merkel B.J."/>
            <person name="Hornburger P."/>
            <person name="Mueller R.-W."/>
            <person name="Bruemmer F."/>
            <person name="Labrenz M."/>
            <person name="Spormann A.M."/>
            <person name="Op den Camp H."/>
            <person name="Overmann J."/>
            <person name="Amann R."/>
            <person name="Jetten M.S.M."/>
            <person name="Mascher T."/>
            <person name="Medema M.H."/>
            <person name="Devos D.P."/>
            <person name="Kaster A.-K."/>
            <person name="Ovreas L."/>
            <person name="Rohde M."/>
            <person name="Galperin M.Y."/>
            <person name="Jogler C."/>
        </authorList>
    </citation>
    <scope>NUCLEOTIDE SEQUENCE [LARGE SCALE GENOMIC DNA]</scope>
    <source>
        <strain evidence="4 5">Pla110</strain>
    </source>
</reference>
<feature type="transmembrane region" description="Helical" evidence="2">
    <location>
        <begin position="95"/>
        <end position="114"/>
    </location>
</feature>
<dbReference type="KEGG" id="plon:Pla110_12880"/>
<feature type="transmembrane region" description="Helical" evidence="2">
    <location>
        <begin position="169"/>
        <end position="190"/>
    </location>
</feature>
<evidence type="ECO:0000256" key="2">
    <source>
        <dbReference type="SAM" id="Phobius"/>
    </source>
</evidence>
<dbReference type="PANTHER" id="PTHR22911">
    <property type="entry name" value="ACYL-MALONYL CONDENSING ENZYME-RELATED"/>
    <property type="match status" value="1"/>
</dbReference>
<evidence type="ECO:0000259" key="3">
    <source>
        <dbReference type="Pfam" id="PF00892"/>
    </source>
</evidence>
<dbReference type="InterPro" id="IPR000620">
    <property type="entry name" value="EamA_dom"/>
</dbReference>
<feature type="transmembrane region" description="Helical" evidence="2">
    <location>
        <begin position="199"/>
        <end position="220"/>
    </location>
</feature>
<dbReference type="RefSeq" id="WP_144994286.1">
    <property type="nucleotide sequence ID" value="NZ_CP036281.1"/>
</dbReference>
<keyword evidence="2" id="KW-0812">Transmembrane</keyword>
<keyword evidence="2" id="KW-1133">Transmembrane helix</keyword>
<accession>A0A518CK39</accession>
<organism evidence="4 5">
    <name type="scientific">Polystyrenella longa</name>
    <dbReference type="NCBI Taxonomy" id="2528007"/>
    <lineage>
        <taxon>Bacteria</taxon>
        <taxon>Pseudomonadati</taxon>
        <taxon>Planctomycetota</taxon>
        <taxon>Planctomycetia</taxon>
        <taxon>Planctomycetales</taxon>
        <taxon>Planctomycetaceae</taxon>
        <taxon>Polystyrenella</taxon>
    </lineage>
</organism>
<feature type="region of interest" description="Disordered" evidence="1">
    <location>
        <begin position="1"/>
        <end position="22"/>
    </location>
</feature>
<keyword evidence="2" id="KW-0472">Membrane</keyword>
<feature type="domain" description="EamA" evidence="3">
    <location>
        <begin position="171"/>
        <end position="304"/>
    </location>
</feature>
<feature type="transmembrane region" description="Helical" evidence="2">
    <location>
        <begin position="232"/>
        <end position="254"/>
    </location>
</feature>
<feature type="transmembrane region" description="Helical" evidence="2">
    <location>
        <begin position="29"/>
        <end position="49"/>
    </location>
</feature>